<proteinExistence type="predicted"/>
<dbReference type="Proteomes" id="UP000247409">
    <property type="component" value="Unassembled WGS sequence"/>
</dbReference>
<feature type="compositionally biased region" description="Basic residues" evidence="1">
    <location>
        <begin position="12"/>
        <end position="32"/>
    </location>
</feature>
<dbReference type="AlphaFoldDB" id="A0A2V3J3Y8"/>
<dbReference type="EMBL" id="NBIV01000009">
    <property type="protein sequence ID" value="PXF49023.1"/>
    <property type="molecule type" value="Genomic_DNA"/>
</dbReference>
<gene>
    <name evidence="2" type="ORF">BWQ96_01161</name>
</gene>
<protein>
    <submittedName>
        <fullName evidence="2">Uncharacterized protein</fullName>
    </submittedName>
</protein>
<dbReference type="OrthoDB" id="10490179at2759"/>
<feature type="region of interest" description="Disordered" evidence="1">
    <location>
        <begin position="1"/>
        <end position="84"/>
    </location>
</feature>
<evidence type="ECO:0000313" key="3">
    <source>
        <dbReference type="Proteomes" id="UP000247409"/>
    </source>
</evidence>
<evidence type="ECO:0000313" key="2">
    <source>
        <dbReference type="EMBL" id="PXF49023.1"/>
    </source>
</evidence>
<comment type="caution">
    <text evidence="2">The sequence shown here is derived from an EMBL/GenBank/DDBJ whole genome shotgun (WGS) entry which is preliminary data.</text>
</comment>
<reference evidence="2 3" key="1">
    <citation type="journal article" date="2018" name="Mol. Biol. Evol.">
        <title>Analysis of the draft genome of the red seaweed Gracilariopsis chorda provides insights into genome size evolution in Rhodophyta.</title>
        <authorList>
            <person name="Lee J."/>
            <person name="Yang E.C."/>
            <person name="Graf L."/>
            <person name="Yang J.H."/>
            <person name="Qiu H."/>
            <person name="Zel Zion U."/>
            <person name="Chan C.X."/>
            <person name="Stephens T.G."/>
            <person name="Weber A.P.M."/>
            <person name="Boo G.H."/>
            <person name="Boo S.M."/>
            <person name="Kim K.M."/>
            <person name="Shin Y."/>
            <person name="Jung M."/>
            <person name="Lee S.J."/>
            <person name="Yim H.S."/>
            <person name="Lee J.H."/>
            <person name="Bhattacharya D."/>
            <person name="Yoon H.S."/>
        </authorList>
    </citation>
    <scope>NUCLEOTIDE SEQUENCE [LARGE SCALE GENOMIC DNA]</scope>
    <source>
        <strain evidence="2 3">SKKU-2015</strain>
        <tissue evidence="2">Whole body</tissue>
    </source>
</reference>
<organism evidence="2 3">
    <name type="scientific">Gracilariopsis chorda</name>
    <dbReference type="NCBI Taxonomy" id="448386"/>
    <lineage>
        <taxon>Eukaryota</taxon>
        <taxon>Rhodophyta</taxon>
        <taxon>Florideophyceae</taxon>
        <taxon>Rhodymeniophycidae</taxon>
        <taxon>Gracilariales</taxon>
        <taxon>Gracilariaceae</taxon>
        <taxon>Gracilariopsis</taxon>
    </lineage>
</organism>
<sequence>MQGDSFSDPRRRSSRRRGSAHSGGRRGSRGRGGRGVSRGTSRRNARKVDNLGSNEYRYRKDVENENDYDTGLDFEEATKSSTGEDIEKVRLSDTDLLSELNADFSGLEKVLKNVPLWVKLGDSTRFALGVPDTETVSDYLDPFEPHDDLPQDVSTRLFPESLLDGVEKLSLDSSKG</sequence>
<keyword evidence="3" id="KW-1185">Reference proteome</keyword>
<name>A0A2V3J3Y8_9FLOR</name>
<feature type="compositionally biased region" description="Acidic residues" evidence="1">
    <location>
        <begin position="64"/>
        <end position="75"/>
    </location>
</feature>
<accession>A0A2V3J3Y8</accession>
<evidence type="ECO:0000256" key="1">
    <source>
        <dbReference type="SAM" id="MobiDB-lite"/>
    </source>
</evidence>